<dbReference type="PANTHER" id="PTHR23426">
    <property type="entry name" value="FERREDOXIN/ADRENODOXIN"/>
    <property type="match status" value="1"/>
</dbReference>
<dbReference type="EMBL" id="RXFM01000101">
    <property type="protein sequence ID" value="RST62577.1"/>
    <property type="molecule type" value="Genomic_DNA"/>
</dbReference>
<comment type="cofactor">
    <cofactor evidence="8">
        <name>[2Fe-2S] cluster</name>
        <dbReference type="ChEBI" id="CHEBI:190135"/>
    </cofactor>
</comment>
<gene>
    <name evidence="10" type="ORF">EIC27_06110</name>
</gene>
<keyword evidence="4" id="KW-0479">Metal-binding</keyword>
<evidence type="ECO:0000256" key="5">
    <source>
        <dbReference type="ARBA" id="ARBA00023004"/>
    </source>
</evidence>
<dbReference type="InterPro" id="IPR036010">
    <property type="entry name" value="2Fe-2S_ferredoxin-like_sf"/>
</dbReference>
<comment type="caution">
    <text evidence="10">The sequence shown here is derived from an EMBL/GenBank/DDBJ whole genome shotgun (WGS) entry which is preliminary data.</text>
</comment>
<keyword evidence="5" id="KW-0408">Iron</keyword>
<accession>A0A429XG68</accession>
<evidence type="ECO:0000313" key="11">
    <source>
        <dbReference type="Proteomes" id="UP000279470"/>
    </source>
</evidence>
<feature type="domain" description="2Fe-2S ferredoxin-type" evidence="9">
    <location>
        <begin position="2"/>
        <end position="108"/>
    </location>
</feature>
<protein>
    <recommendedName>
        <fullName evidence="7">Adrenodoxin-like protein</fullName>
    </recommendedName>
</protein>
<dbReference type="Pfam" id="PF00111">
    <property type="entry name" value="Fer2"/>
    <property type="match status" value="1"/>
</dbReference>
<dbReference type="GO" id="GO:0046872">
    <property type="term" value="F:metal ion binding"/>
    <property type="evidence" value="ECO:0007669"/>
    <property type="project" value="UniProtKB-KW"/>
</dbReference>
<dbReference type="Gene3D" id="3.10.20.30">
    <property type="match status" value="1"/>
</dbReference>
<dbReference type="InterPro" id="IPR018298">
    <property type="entry name" value="Adrenodoxin_Fe-S_BS"/>
</dbReference>
<name>A0A429XG68_9RICK</name>
<keyword evidence="6" id="KW-0411">Iron-sulfur</keyword>
<reference evidence="11" key="1">
    <citation type="submission" date="2018-11" db="EMBL/GenBank/DDBJ databases">
        <title>Phylogenetic, genomic, and biogeographic characterization of a novel and ubiquitous marine invertebrate-associated Rickettsiales parasite, Candidatus Marinoinvertebrata rohwerii, gen. nov., sp. nov.</title>
        <authorList>
            <person name="Klinges J.G."/>
            <person name="Rosales S.M."/>
            <person name="Mcminds R."/>
            <person name="Shaver E.C."/>
            <person name="Shantz A."/>
            <person name="Peters E.C."/>
            <person name="Burkepile D.E."/>
            <person name="Silliman B.R."/>
            <person name="Vega Thurber R.L."/>
        </authorList>
    </citation>
    <scope>NUCLEOTIDE SEQUENCE [LARGE SCALE GENOMIC DNA]</scope>
    <source>
        <strain evidence="11">a_cerv_44</strain>
    </source>
</reference>
<evidence type="ECO:0000256" key="1">
    <source>
        <dbReference type="ARBA" id="ARBA00003781"/>
    </source>
</evidence>
<dbReference type="GO" id="GO:0140647">
    <property type="term" value="P:P450-containing electron transport chain"/>
    <property type="evidence" value="ECO:0007669"/>
    <property type="project" value="InterPro"/>
</dbReference>
<evidence type="ECO:0000259" key="9">
    <source>
        <dbReference type="PROSITE" id="PS51085"/>
    </source>
</evidence>
<dbReference type="AlphaFoldDB" id="A0A429XG68"/>
<comment type="similarity">
    <text evidence="2">Belongs to the adrenodoxin/putidaredoxin family.</text>
</comment>
<dbReference type="OrthoDB" id="9799640at2"/>
<proteinExistence type="inferred from homology"/>
<dbReference type="SUPFAM" id="SSF54292">
    <property type="entry name" value="2Fe-2S ferredoxin-like"/>
    <property type="match status" value="1"/>
</dbReference>
<evidence type="ECO:0000256" key="3">
    <source>
        <dbReference type="ARBA" id="ARBA00022714"/>
    </source>
</evidence>
<evidence type="ECO:0000256" key="6">
    <source>
        <dbReference type="ARBA" id="ARBA00023014"/>
    </source>
</evidence>
<evidence type="ECO:0000256" key="8">
    <source>
        <dbReference type="ARBA" id="ARBA00034078"/>
    </source>
</evidence>
<dbReference type="GO" id="GO:0009055">
    <property type="term" value="F:electron transfer activity"/>
    <property type="evidence" value="ECO:0007669"/>
    <property type="project" value="TreeGrafter"/>
</dbReference>
<dbReference type="RefSeq" id="WP_126045189.1">
    <property type="nucleotide sequence ID" value="NZ_RXFM01000101.1"/>
</dbReference>
<dbReference type="Proteomes" id="UP000279470">
    <property type="component" value="Unassembled WGS sequence"/>
</dbReference>
<sequence>MPKIKFIFDDGTIKEVEAPNGLSVMEIAHQNDIYEIEGACGGSLSCATCHVIVEKKFYDILESISPKKEDEDDMLDLAFNLTKTSRLSCQIIMNDKLDGLTVKIPTEK</sequence>
<keyword evidence="3" id="KW-0001">2Fe-2S</keyword>
<dbReference type="PROSITE" id="PS00814">
    <property type="entry name" value="ADX"/>
    <property type="match status" value="1"/>
</dbReference>
<dbReference type="CDD" id="cd00207">
    <property type="entry name" value="fer2"/>
    <property type="match status" value="1"/>
</dbReference>
<dbReference type="InterPro" id="IPR001041">
    <property type="entry name" value="2Fe-2S_ferredoxin-type"/>
</dbReference>
<dbReference type="InterPro" id="IPR001055">
    <property type="entry name" value="Adrenodoxin-like"/>
</dbReference>
<evidence type="ECO:0000256" key="2">
    <source>
        <dbReference type="ARBA" id="ARBA00010914"/>
    </source>
</evidence>
<comment type="function">
    <text evidence="1">Ferredoxin are iron-sulfur proteins that transfer electrons in a wide variety of metabolic reactions.</text>
</comment>
<dbReference type="PROSITE" id="PS51085">
    <property type="entry name" value="2FE2S_FER_2"/>
    <property type="match status" value="1"/>
</dbReference>
<keyword evidence="11" id="KW-1185">Reference proteome</keyword>
<dbReference type="InterPro" id="IPR012675">
    <property type="entry name" value="Beta-grasp_dom_sf"/>
</dbReference>
<organism evidence="10 11">
    <name type="scientific">Candidatus Aquarickettsia rohweri</name>
    <dbReference type="NCBI Taxonomy" id="2602574"/>
    <lineage>
        <taxon>Bacteria</taxon>
        <taxon>Pseudomonadati</taxon>
        <taxon>Pseudomonadota</taxon>
        <taxon>Alphaproteobacteria</taxon>
        <taxon>Rickettsiales</taxon>
        <taxon>Candidatus Midichloriaceae</taxon>
        <taxon>Candidatus Aquarickettsia</taxon>
    </lineage>
</organism>
<evidence type="ECO:0000256" key="4">
    <source>
        <dbReference type="ARBA" id="ARBA00022723"/>
    </source>
</evidence>
<dbReference type="GO" id="GO:0051537">
    <property type="term" value="F:2 iron, 2 sulfur cluster binding"/>
    <property type="evidence" value="ECO:0007669"/>
    <property type="project" value="UniProtKB-KW"/>
</dbReference>
<dbReference type="PANTHER" id="PTHR23426:SF65">
    <property type="entry name" value="FERREDOXIN-2, MITOCHONDRIAL"/>
    <property type="match status" value="1"/>
</dbReference>
<evidence type="ECO:0000256" key="7">
    <source>
        <dbReference type="ARBA" id="ARBA00032838"/>
    </source>
</evidence>
<evidence type="ECO:0000313" key="10">
    <source>
        <dbReference type="EMBL" id="RST62577.1"/>
    </source>
</evidence>